<dbReference type="Proteomes" id="UP001152888">
    <property type="component" value="Unassembled WGS sequence"/>
</dbReference>
<comment type="caution">
    <text evidence="3">The sequence shown here is derived from an EMBL/GenBank/DDBJ whole genome shotgun (WGS) entry which is preliminary data.</text>
</comment>
<gene>
    <name evidence="3" type="ORF">ACAOBT_LOCUS25008</name>
</gene>
<evidence type="ECO:0000313" key="3">
    <source>
        <dbReference type="EMBL" id="CAH1999503.1"/>
    </source>
</evidence>
<dbReference type="OrthoDB" id="10048767at2759"/>
<organism evidence="3 4">
    <name type="scientific">Acanthoscelides obtectus</name>
    <name type="common">Bean weevil</name>
    <name type="synonym">Bruchus obtectus</name>
    <dbReference type="NCBI Taxonomy" id="200917"/>
    <lineage>
        <taxon>Eukaryota</taxon>
        <taxon>Metazoa</taxon>
        <taxon>Ecdysozoa</taxon>
        <taxon>Arthropoda</taxon>
        <taxon>Hexapoda</taxon>
        <taxon>Insecta</taxon>
        <taxon>Pterygota</taxon>
        <taxon>Neoptera</taxon>
        <taxon>Endopterygota</taxon>
        <taxon>Coleoptera</taxon>
        <taxon>Polyphaga</taxon>
        <taxon>Cucujiformia</taxon>
        <taxon>Chrysomeloidea</taxon>
        <taxon>Chrysomelidae</taxon>
        <taxon>Bruchinae</taxon>
        <taxon>Bruchini</taxon>
        <taxon>Acanthoscelides</taxon>
    </lineage>
</organism>
<dbReference type="GO" id="GO:0003676">
    <property type="term" value="F:nucleic acid binding"/>
    <property type="evidence" value="ECO:0007669"/>
    <property type="project" value="InterPro"/>
</dbReference>
<dbReference type="EMBL" id="CAKOFQ010007368">
    <property type="protein sequence ID" value="CAH1999503.1"/>
    <property type="molecule type" value="Genomic_DNA"/>
</dbReference>
<feature type="domain" description="Tc1-like transposase DDE" evidence="2">
    <location>
        <begin position="245"/>
        <end position="370"/>
    </location>
</feature>
<keyword evidence="4" id="KW-1185">Reference proteome</keyword>
<feature type="region of interest" description="Disordered" evidence="1">
    <location>
        <begin position="1"/>
        <end position="21"/>
    </location>
</feature>
<dbReference type="Pfam" id="PF13358">
    <property type="entry name" value="DDE_3"/>
    <property type="match status" value="1"/>
</dbReference>
<dbReference type="PANTHER" id="PTHR33939:SF1">
    <property type="entry name" value="DUF4371 DOMAIN-CONTAINING PROTEIN"/>
    <property type="match status" value="1"/>
</dbReference>
<reference evidence="3" key="1">
    <citation type="submission" date="2022-03" db="EMBL/GenBank/DDBJ databases">
        <authorList>
            <person name="Sayadi A."/>
        </authorList>
    </citation>
    <scope>NUCLEOTIDE SEQUENCE</scope>
</reference>
<feature type="compositionally biased region" description="Polar residues" evidence="1">
    <location>
        <begin position="1"/>
        <end position="17"/>
    </location>
</feature>
<evidence type="ECO:0000259" key="2">
    <source>
        <dbReference type="Pfam" id="PF13358"/>
    </source>
</evidence>
<dbReference type="InterPro" id="IPR036397">
    <property type="entry name" value="RNaseH_sf"/>
</dbReference>
<dbReference type="InterPro" id="IPR038717">
    <property type="entry name" value="Tc1-like_DDE_dom"/>
</dbReference>
<protein>
    <recommendedName>
        <fullName evidence="2">Tc1-like transposase DDE domain-containing protein</fullName>
    </recommendedName>
</protein>
<dbReference type="Gene3D" id="3.30.420.10">
    <property type="entry name" value="Ribonuclease H-like superfamily/Ribonuclease H"/>
    <property type="match status" value="1"/>
</dbReference>
<dbReference type="AlphaFoldDB" id="A0A9P0LM69"/>
<dbReference type="PANTHER" id="PTHR33939">
    <property type="entry name" value="PROTEIN CBG22215"/>
    <property type="match status" value="1"/>
</dbReference>
<evidence type="ECO:0000256" key="1">
    <source>
        <dbReference type="SAM" id="MobiDB-lite"/>
    </source>
</evidence>
<evidence type="ECO:0000313" key="4">
    <source>
        <dbReference type="Proteomes" id="UP001152888"/>
    </source>
</evidence>
<name>A0A9P0LM69_ACAOB</name>
<sequence>MESTNGTSVSTESQGTSRRLRKALKRDAKEIVLNVFNYLNRTMSQGDALARCESMTDKRTGATTDPKLNLKGRKAVKLDDDSKMALRRTVHSFFFRNEIPTLKAVHAAIKENEIIPQMSVEVMRKSLYEINFRYETRNRKSVLTERPEIVAWRRKYLREMIEYRRQSRKIYYLDETWVNAGHTVKKTWIDKNVVSNRQASIEGLSTGLRGPSGKGQRLIVTHIGSDSGFLEECDLIFVSKKGGDYHDEMNASCFESWFQGVLQRVEPNSVIVMDNASYHSRRAERVPTMGSRKSDMQQWLREKGIPFDDSCVKAELYEKIKQHKPANISYVTDEMARQCGVTVLRLPPYHCELNPIELIWAQVKGYIARHNTTFKLPDVKVLPETSIQLVTTEAWQNAIRHVVKQETKMSQLDHHIDTIIEPVIVNFNEESDSDSLLLSDVSGSDDE</sequence>
<proteinExistence type="predicted"/>
<accession>A0A9P0LM69</accession>